<accession>A0ACC0BPG2</accession>
<dbReference type="EMBL" id="CM044703">
    <property type="protein sequence ID" value="KAI5674469.1"/>
    <property type="molecule type" value="Genomic_DNA"/>
</dbReference>
<evidence type="ECO:0000313" key="2">
    <source>
        <dbReference type="Proteomes" id="UP001060085"/>
    </source>
</evidence>
<dbReference type="Proteomes" id="UP001060085">
    <property type="component" value="Linkage Group LG03"/>
</dbReference>
<comment type="caution">
    <text evidence="1">The sequence shown here is derived from an EMBL/GenBank/DDBJ whole genome shotgun (WGS) entry which is preliminary data.</text>
</comment>
<organism evidence="1 2">
    <name type="scientific">Catharanthus roseus</name>
    <name type="common">Madagascar periwinkle</name>
    <name type="synonym">Vinca rosea</name>
    <dbReference type="NCBI Taxonomy" id="4058"/>
    <lineage>
        <taxon>Eukaryota</taxon>
        <taxon>Viridiplantae</taxon>
        <taxon>Streptophyta</taxon>
        <taxon>Embryophyta</taxon>
        <taxon>Tracheophyta</taxon>
        <taxon>Spermatophyta</taxon>
        <taxon>Magnoliopsida</taxon>
        <taxon>eudicotyledons</taxon>
        <taxon>Gunneridae</taxon>
        <taxon>Pentapetalae</taxon>
        <taxon>asterids</taxon>
        <taxon>lamiids</taxon>
        <taxon>Gentianales</taxon>
        <taxon>Apocynaceae</taxon>
        <taxon>Rauvolfioideae</taxon>
        <taxon>Vinceae</taxon>
        <taxon>Catharanthinae</taxon>
        <taxon>Catharanthus</taxon>
    </lineage>
</organism>
<protein>
    <submittedName>
        <fullName evidence="1">Uncharacterized protein</fullName>
    </submittedName>
</protein>
<evidence type="ECO:0000313" key="1">
    <source>
        <dbReference type="EMBL" id="KAI5674469.1"/>
    </source>
</evidence>
<sequence length="953" mass="105439">MGIPNFIFSLLVFFSLILVAFSVIDPFSEALLSLKSEINDDSNNLNDWFLPKSCDKICSCSWSGVKCNSNSSAIIGLDLSMKNLGGTLSGKQFNVFSDLIDLNLSHNSFSEKLPVGIFNLTNLRTLDISRNNFSGQFPGGISNLENLVVLDAFSNSFSGPLPADVSLIESLKILNFAGSYFSGEIPSEYGSFKTLDFIHLAGNFLTGKIPPELGMLKTVTHMEIGYNSYEGGIPWEFGNMSSLQYLDIAGANLSGSLPKQLSNLTNLETLFLFRNQLNGVLPWEFSKIKKLKSLDLSDNLISGPIPESFSELKNLRLLSLMYNDMSGSVPEGISELPELDTLLIWNNFFSGSLPEDLGKYSKLKYFDCSTNNLVGRIPPNICAGGVLERLILFSNNFTGELYPSLSNCSTLVRLRVEDNSFSGEISLIFSNLSDITYVDLSRNRFLGGISFDIDRVSSKIQYLNLSYNQELGGIIPEKFWRDNPFLQNFSAISCSLSGNLPEFEFCKSVSVIELRKNSLSGIVPESISICQSLVRMDISNNNLTGHIPVALATLPEISVLDLSHNSFTGPIPIQFGNSSSLKLLNVSFNDISGSIPSEKSFRMMDTSAFLGNPRLCGAPLRPCHRGNGMPSGLELGSRRTQKLAWVLITCAVVMLFVATAVFGVLHFRKRSEGRWKIVTFSGLPEFTANDVLRSLNSTETTEVEVVPKLTNKSVCKAVLPTGITVSVKKIEWEPKQMTIMLEFIKRIGNIRHKNLIRLLGCCYNRNQAYLLYDYLPNGNLAEKIQTKRDWPTKSKIINGIAKGLCFLHHDCYPAIPHGDLKASNVVFDENMDPHLAECGLSTLLATSNTETGQVSIKDQLYKDIYNFGEVILEILTNGEPKNAEASTKGTSKEALLREIFCKNEISPSDPIQEAIKSAFEVALLCTSNRPSDRPSMEEVSRLLSRSKPERRSR</sequence>
<gene>
    <name evidence="1" type="ORF">M9H77_14833</name>
</gene>
<keyword evidence="2" id="KW-1185">Reference proteome</keyword>
<proteinExistence type="predicted"/>
<name>A0ACC0BPG2_CATRO</name>
<reference evidence="2" key="1">
    <citation type="journal article" date="2023" name="Nat. Plants">
        <title>Single-cell RNA sequencing provides a high-resolution roadmap for understanding the multicellular compartmentation of specialized metabolism.</title>
        <authorList>
            <person name="Sun S."/>
            <person name="Shen X."/>
            <person name="Li Y."/>
            <person name="Li Y."/>
            <person name="Wang S."/>
            <person name="Li R."/>
            <person name="Zhang H."/>
            <person name="Shen G."/>
            <person name="Guo B."/>
            <person name="Wei J."/>
            <person name="Xu J."/>
            <person name="St-Pierre B."/>
            <person name="Chen S."/>
            <person name="Sun C."/>
        </authorList>
    </citation>
    <scope>NUCLEOTIDE SEQUENCE [LARGE SCALE GENOMIC DNA]</scope>
</reference>